<organism evidence="2 3">
    <name type="scientific">Limnochorda pilosa</name>
    <dbReference type="NCBI Taxonomy" id="1555112"/>
    <lineage>
        <taxon>Bacteria</taxon>
        <taxon>Bacillati</taxon>
        <taxon>Bacillota</taxon>
        <taxon>Limnochordia</taxon>
        <taxon>Limnochordales</taxon>
        <taxon>Limnochordaceae</taxon>
        <taxon>Limnochorda</taxon>
    </lineage>
</organism>
<accession>A0A0K2SPW6</accession>
<dbReference type="SUPFAM" id="SSF53098">
    <property type="entry name" value="Ribonuclease H-like"/>
    <property type="match status" value="1"/>
</dbReference>
<dbReference type="GO" id="GO:0006139">
    <property type="term" value="P:nucleobase-containing compound metabolic process"/>
    <property type="evidence" value="ECO:0007669"/>
    <property type="project" value="InterPro"/>
</dbReference>
<proteinExistence type="predicted"/>
<reference evidence="3" key="1">
    <citation type="submission" date="2015-07" db="EMBL/GenBank/DDBJ databases">
        <title>Complete genome sequence and phylogenetic analysis of Limnochorda pilosa.</title>
        <authorList>
            <person name="Watanabe M."/>
            <person name="Kojima H."/>
            <person name="Fukui M."/>
        </authorList>
    </citation>
    <scope>NUCLEOTIDE SEQUENCE [LARGE SCALE GENOMIC DNA]</scope>
    <source>
        <strain evidence="3">HC45</strain>
    </source>
</reference>
<dbReference type="AlphaFoldDB" id="A0A0K2SPW6"/>
<dbReference type="EMBL" id="AP014924">
    <property type="protein sequence ID" value="BAS28879.1"/>
    <property type="molecule type" value="Genomic_DNA"/>
</dbReference>
<gene>
    <name evidence="2" type="ORF">LIP_3050</name>
</gene>
<evidence type="ECO:0000313" key="3">
    <source>
        <dbReference type="Proteomes" id="UP000065807"/>
    </source>
</evidence>
<dbReference type="Gene3D" id="3.30.420.140">
    <property type="entry name" value="YqgF/RNase H-like domain"/>
    <property type="match status" value="1"/>
</dbReference>
<dbReference type="InterPro" id="IPR012337">
    <property type="entry name" value="RNaseH-like_sf"/>
</dbReference>
<evidence type="ECO:0000259" key="1">
    <source>
        <dbReference type="SMART" id="SM00732"/>
    </source>
</evidence>
<protein>
    <submittedName>
        <fullName evidence="2">Resolvase</fullName>
    </submittedName>
</protein>
<dbReference type="InterPro" id="IPR037027">
    <property type="entry name" value="YqgF/RNaseH-like_dom_sf"/>
</dbReference>
<dbReference type="RefSeq" id="WP_198409568.1">
    <property type="nucleotide sequence ID" value="NZ_AP014924.1"/>
</dbReference>
<dbReference type="STRING" id="1555112.LIP_3050"/>
<reference evidence="3" key="2">
    <citation type="journal article" date="2016" name="Int. J. Syst. Evol. Microbiol.">
        <title>Complete genome sequence and cell structure of Limnochorda pilosa, a Gram-negative spore-former within the phylum Firmicutes.</title>
        <authorList>
            <person name="Watanabe M."/>
            <person name="Kojima H."/>
            <person name="Fukui M."/>
        </authorList>
    </citation>
    <scope>NUCLEOTIDE SEQUENCE [LARGE SCALE GENOMIC DNA]</scope>
    <source>
        <strain evidence="3">HC45</strain>
    </source>
</reference>
<dbReference type="SMART" id="SM00732">
    <property type="entry name" value="YqgFc"/>
    <property type="match status" value="1"/>
</dbReference>
<keyword evidence="3" id="KW-1185">Reference proteome</keyword>
<dbReference type="Proteomes" id="UP000065807">
    <property type="component" value="Chromosome"/>
</dbReference>
<evidence type="ECO:0000313" key="2">
    <source>
        <dbReference type="EMBL" id="BAS28879.1"/>
    </source>
</evidence>
<dbReference type="InterPro" id="IPR006641">
    <property type="entry name" value="YqgF/RNaseH-like_dom"/>
</dbReference>
<name>A0A0K2SPW6_LIMPI</name>
<sequence>MPGAAGGSGAGPGEGCILAMDPGRVKCGLAVVSMGGEVLARRVVPSEDALEQVRAWSRHYQPARLILGNATGARAWRAALEAAEGLPPVVLVDERRSSEEGRRRYVEAHRRGWRRWLPSGLQTPAEPYDDLVAVILAERYLQSAGGPGER</sequence>
<feature type="domain" description="YqgF/RNase H-like" evidence="1">
    <location>
        <begin position="15"/>
        <end position="101"/>
    </location>
</feature>
<dbReference type="KEGG" id="lpil:LIP_3050"/>